<dbReference type="AlphaFoldDB" id="A0A2P7YTB5"/>
<reference evidence="1 2" key="1">
    <citation type="submission" date="2018-03" db="EMBL/GenBank/DDBJ databases">
        <title>Candida pseudohaemulonii genome assembly and annotation.</title>
        <authorList>
            <person name="Munoz J.F."/>
            <person name="Gade L.G."/>
            <person name="Chow N.A."/>
            <person name="Litvintseva A.P."/>
            <person name="Loparev V.N."/>
            <person name="Cuomo C.A."/>
        </authorList>
    </citation>
    <scope>NUCLEOTIDE SEQUENCE [LARGE SCALE GENOMIC DNA]</scope>
    <source>
        <strain evidence="1 2">B12108</strain>
    </source>
</reference>
<dbReference type="EMBL" id="PYFQ01000003">
    <property type="protein sequence ID" value="PSK39185.1"/>
    <property type="molecule type" value="Genomic_DNA"/>
</dbReference>
<evidence type="ECO:0000313" key="1">
    <source>
        <dbReference type="EMBL" id="PSK39185.1"/>
    </source>
</evidence>
<organism evidence="1 2">
    <name type="scientific">Candidozyma pseudohaemuli</name>
    <dbReference type="NCBI Taxonomy" id="418784"/>
    <lineage>
        <taxon>Eukaryota</taxon>
        <taxon>Fungi</taxon>
        <taxon>Dikarya</taxon>
        <taxon>Ascomycota</taxon>
        <taxon>Saccharomycotina</taxon>
        <taxon>Pichiomycetes</taxon>
        <taxon>Metschnikowiaceae</taxon>
        <taxon>Candidozyma</taxon>
    </lineage>
</organism>
<dbReference type="RefSeq" id="XP_024714322.1">
    <property type="nucleotide sequence ID" value="XM_024857186.1"/>
</dbReference>
<keyword evidence="2" id="KW-1185">Reference proteome</keyword>
<dbReference type="VEuPathDB" id="FungiDB:C7M61_001788"/>
<dbReference type="OrthoDB" id="10372397at2759"/>
<proteinExistence type="predicted"/>
<name>A0A2P7YTB5_9ASCO</name>
<sequence length="385" mass="45173">MFSASYPHKLVESTKKLIKSSTFFKNYFLENYQSFSGICRYTQCLLNTPPSESYLPGDFHFFRAMLNEKPQENYLPEAFPYFRRSAKETPQTFLPGDSFNYEKVKTKRRSYFPGCFYFYRQIVKNDVLEVPYDVYLPGDFGDFYESWTTETIEASSQIFNYESVGLNNAPFLQGDFAECFNVWETQAESFLPGDFKHFFTIWTKPDFPIEMSNSEAFLPGDFPFFFRTWTSTPKTNKTFFPKDFFFFQDALKDHPEPFLPNDFFFWKNITRTEEDEIYFPKQFFFWQGLLSEGSKAFASVDLSGISTLWKSGDSFLPKAFLKSKATTSTAHVEVHRSLGFLRRTSFVFETLSEYDSSSDEKSTFEKQLEYETSESEVSSFDEKVV</sequence>
<protein>
    <submittedName>
        <fullName evidence="1">Uncharacterized protein</fullName>
    </submittedName>
</protein>
<gene>
    <name evidence="1" type="ORF">C7M61_001788</name>
</gene>
<dbReference type="GeneID" id="36565178"/>
<accession>A0A2P7YTB5</accession>
<dbReference type="STRING" id="418784.A0A2P7YTB5"/>
<comment type="caution">
    <text evidence="1">The sequence shown here is derived from an EMBL/GenBank/DDBJ whole genome shotgun (WGS) entry which is preliminary data.</text>
</comment>
<evidence type="ECO:0000313" key="2">
    <source>
        <dbReference type="Proteomes" id="UP000241107"/>
    </source>
</evidence>
<dbReference type="Proteomes" id="UP000241107">
    <property type="component" value="Unassembled WGS sequence"/>
</dbReference>